<feature type="signal peptide" evidence="1">
    <location>
        <begin position="1"/>
        <end position="22"/>
    </location>
</feature>
<dbReference type="Gene3D" id="3.10.450.50">
    <property type="match status" value="1"/>
</dbReference>
<sequence length="165" mass="18166">MWISGLLPSAAMLAILATTATASVQNTSTSPTYCIPHAVTPAEQSAIFAAFVQDFYVVRNTSQAFESYIMADFIQHNPYEPPFGASGSVQYLTPLFTNFSVEVTLLRQSFSTGLGWVHSRYDNINGYPRPVAIADVFEFTDSCIKEHWDVTQELPADATNPLALF</sequence>
<evidence type="ECO:0000256" key="1">
    <source>
        <dbReference type="SAM" id="SignalP"/>
    </source>
</evidence>
<reference evidence="2" key="1">
    <citation type="submission" date="2023-08" db="EMBL/GenBank/DDBJ databases">
        <title>Black Yeasts Isolated from many extreme environments.</title>
        <authorList>
            <person name="Coleine C."/>
            <person name="Stajich J.E."/>
            <person name="Selbmann L."/>
        </authorList>
    </citation>
    <scope>NUCLEOTIDE SEQUENCE</scope>
    <source>
        <strain evidence="2">CCFEE 5401</strain>
    </source>
</reference>
<dbReference type="Proteomes" id="UP001310890">
    <property type="component" value="Unassembled WGS sequence"/>
</dbReference>
<dbReference type="AlphaFoldDB" id="A0AAN7TC24"/>
<name>A0AAN7TC24_9PEZI</name>
<evidence type="ECO:0000313" key="3">
    <source>
        <dbReference type="Proteomes" id="UP001310890"/>
    </source>
</evidence>
<keyword evidence="1" id="KW-0732">Signal</keyword>
<comment type="caution">
    <text evidence="2">The sequence shown here is derived from an EMBL/GenBank/DDBJ whole genome shotgun (WGS) entry which is preliminary data.</text>
</comment>
<gene>
    <name evidence="2" type="ORF">LTR62_006205</name>
</gene>
<protein>
    <recommendedName>
        <fullName evidence="4">SnoaL-like domain-containing protein</fullName>
    </recommendedName>
</protein>
<dbReference type="EMBL" id="JAVRRL010000052">
    <property type="protein sequence ID" value="KAK5110209.1"/>
    <property type="molecule type" value="Genomic_DNA"/>
</dbReference>
<dbReference type="SUPFAM" id="SSF54427">
    <property type="entry name" value="NTF2-like"/>
    <property type="match status" value="1"/>
</dbReference>
<evidence type="ECO:0000313" key="2">
    <source>
        <dbReference type="EMBL" id="KAK5110209.1"/>
    </source>
</evidence>
<feature type="chain" id="PRO_5042940452" description="SnoaL-like domain-containing protein" evidence="1">
    <location>
        <begin position="23"/>
        <end position="165"/>
    </location>
</feature>
<proteinExistence type="predicted"/>
<dbReference type="InterPro" id="IPR032710">
    <property type="entry name" value="NTF2-like_dom_sf"/>
</dbReference>
<evidence type="ECO:0008006" key="4">
    <source>
        <dbReference type="Google" id="ProtNLM"/>
    </source>
</evidence>
<accession>A0AAN7TC24</accession>
<organism evidence="2 3">
    <name type="scientific">Meristemomyces frigidus</name>
    <dbReference type="NCBI Taxonomy" id="1508187"/>
    <lineage>
        <taxon>Eukaryota</taxon>
        <taxon>Fungi</taxon>
        <taxon>Dikarya</taxon>
        <taxon>Ascomycota</taxon>
        <taxon>Pezizomycotina</taxon>
        <taxon>Dothideomycetes</taxon>
        <taxon>Dothideomycetidae</taxon>
        <taxon>Mycosphaerellales</taxon>
        <taxon>Teratosphaeriaceae</taxon>
        <taxon>Meristemomyces</taxon>
    </lineage>
</organism>